<dbReference type="GeneID" id="13443448"/>
<feature type="coiled-coil region" evidence="1">
    <location>
        <begin position="792"/>
        <end position="826"/>
    </location>
</feature>
<feature type="compositionally biased region" description="Basic and acidic residues" evidence="2">
    <location>
        <begin position="944"/>
        <end position="966"/>
    </location>
</feature>
<dbReference type="InParanoid" id="F0VHI8"/>
<keyword evidence="5" id="KW-1185">Reference proteome</keyword>
<evidence type="ECO:0000256" key="1">
    <source>
        <dbReference type="SAM" id="Coils"/>
    </source>
</evidence>
<reference evidence="5" key="3">
    <citation type="journal article" date="2012" name="PLoS Pathog.">
        <title>Comparative genomics of the apicomplexan parasites Toxoplasma gondii and Neospora caninum: Coccidia differing in host range and transmission strategy.</title>
        <authorList>
            <person name="Reid A.J."/>
            <person name="Vermont S.J."/>
            <person name="Cotton J.A."/>
            <person name="Harris D."/>
            <person name="Hill-Cawthorne G.A."/>
            <person name="Konen-Waisman S."/>
            <person name="Latham S.M."/>
            <person name="Mourier T."/>
            <person name="Norton R."/>
            <person name="Quail M.A."/>
            <person name="Sanders M."/>
            <person name="Shanmugam D."/>
            <person name="Sohal A."/>
            <person name="Wasmuth J.D."/>
            <person name="Brunk B."/>
            <person name="Grigg M.E."/>
            <person name="Howard J.C."/>
            <person name="Parkinson J."/>
            <person name="Roos D.S."/>
            <person name="Trees A.J."/>
            <person name="Berriman M."/>
            <person name="Pain A."/>
            <person name="Wastling J.M."/>
        </authorList>
    </citation>
    <scope>NUCLEOTIDE SEQUENCE [LARGE SCALE GENOMIC DNA]</scope>
    <source>
        <strain evidence="5">Liverpool</strain>
    </source>
</reference>
<dbReference type="VEuPathDB" id="ToxoDB:NCLIV_029700"/>
<feature type="compositionally biased region" description="Polar residues" evidence="2">
    <location>
        <begin position="1019"/>
        <end position="1029"/>
    </location>
</feature>
<feature type="region of interest" description="Disordered" evidence="2">
    <location>
        <begin position="503"/>
        <end position="546"/>
    </location>
</feature>
<dbReference type="PANTHER" id="PTHR48125">
    <property type="entry name" value="LP07818P1"/>
    <property type="match status" value="1"/>
</dbReference>
<feature type="region of interest" description="Disordered" evidence="2">
    <location>
        <begin position="944"/>
        <end position="1265"/>
    </location>
</feature>
<dbReference type="EMBL" id="LN714482">
    <property type="protein sequence ID" value="CEL67171.1"/>
    <property type="molecule type" value="Genomic_DNA"/>
</dbReference>
<feature type="compositionally biased region" description="Basic residues" evidence="2">
    <location>
        <begin position="967"/>
        <end position="977"/>
    </location>
</feature>
<dbReference type="PANTHER" id="PTHR48125:SF12">
    <property type="entry name" value="AT HOOK TRANSCRIPTION FACTOR FAMILY-RELATED"/>
    <property type="match status" value="1"/>
</dbReference>
<dbReference type="OMA" id="HFRENEI"/>
<feature type="compositionally biased region" description="Basic and acidic residues" evidence="2">
    <location>
        <begin position="141"/>
        <end position="150"/>
    </location>
</feature>
<dbReference type="eggNOG" id="ENOG502QR0Q">
    <property type="taxonomic scope" value="Eukaryota"/>
</dbReference>
<organism evidence="3 5">
    <name type="scientific">Neospora caninum (strain Liverpool)</name>
    <dbReference type="NCBI Taxonomy" id="572307"/>
    <lineage>
        <taxon>Eukaryota</taxon>
        <taxon>Sar</taxon>
        <taxon>Alveolata</taxon>
        <taxon>Apicomplexa</taxon>
        <taxon>Conoidasida</taxon>
        <taxon>Coccidia</taxon>
        <taxon>Eucoccidiorida</taxon>
        <taxon>Eimeriorina</taxon>
        <taxon>Sarcocystidae</taxon>
        <taxon>Neospora</taxon>
    </lineage>
</organism>
<protein>
    <submittedName>
        <fullName evidence="3">Uncharacterized protein</fullName>
    </submittedName>
</protein>
<dbReference type="OrthoDB" id="10454549at2759"/>
<feature type="compositionally biased region" description="Low complexity" evidence="2">
    <location>
        <begin position="223"/>
        <end position="235"/>
    </location>
</feature>
<accession>F0VHI8</accession>
<dbReference type="AlphaFoldDB" id="F0VHI8"/>
<feature type="compositionally biased region" description="Basic and acidic residues" evidence="2">
    <location>
        <begin position="236"/>
        <end position="335"/>
    </location>
</feature>
<feature type="compositionally biased region" description="Basic and acidic residues" evidence="2">
    <location>
        <begin position="1209"/>
        <end position="1235"/>
    </location>
</feature>
<feature type="coiled-coil region" evidence="1">
    <location>
        <begin position="614"/>
        <end position="652"/>
    </location>
</feature>
<feature type="compositionally biased region" description="Basic and acidic residues" evidence="2">
    <location>
        <begin position="407"/>
        <end position="447"/>
    </location>
</feature>
<dbReference type="RefSeq" id="XP_003883214.1">
    <property type="nucleotide sequence ID" value="XM_003883165.1"/>
</dbReference>
<proteinExistence type="predicted"/>
<feature type="compositionally biased region" description="Polar residues" evidence="2">
    <location>
        <begin position="1254"/>
        <end position="1265"/>
    </location>
</feature>
<reference evidence="4" key="4">
    <citation type="journal article" date="2015" name="PLoS ONE">
        <title>Comprehensive Evaluation of Toxoplasma gondii VEG and Neospora caninum LIV Genomes with Tachyzoite Stage Transcriptome and Proteome Defines Novel Transcript Features.</title>
        <authorList>
            <person name="Ramaprasad A."/>
            <person name="Mourier T."/>
            <person name="Naeem R."/>
            <person name="Malas T.B."/>
            <person name="Moussa E."/>
            <person name="Panigrahi A."/>
            <person name="Vermont S.J."/>
            <person name="Otto T.D."/>
            <person name="Wastling J."/>
            <person name="Pain A."/>
        </authorList>
    </citation>
    <scope>NUCLEOTIDE SEQUENCE</scope>
    <source>
        <strain evidence="4">Liverpool</strain>
    </source>
</reference>
<feature type="compositionally biased region" description="Basic and acidic residues" evidence="2">
    <location>
        <begin position="358"/>
        <end position="383"/>
    </location>
</feature>
<dbReference type="EMBL" id="FR823389">
    <property type="protein sequence ID" value="CBZ53182.1"/>
    <property type="molecule type" value="Genomic_DNA"/>
</dbReference>
<evidence type="ECO:0000256" key="2">
    <source>
        <dbReference type="SAM" id="MobiDB-lite"/>
    </source>
</evidence>
<evidence type="ECO:0000313" key="4">
    <source>
        <dbReference type="EMBL" id="CEL67171.1"/>
    </source>
</evidence>
<gene>
    <name evidence="4" type="ORF">BN1204_029700</name>
    <name evidence="3" type="ORF">NCLIV_029700</name>
</gene>
<feature type="compositionally biased region" description="Polar residues" evidence="2">
    <location>
        <begin position="1161"/>
        <end position="1189"/>
    </location>
</feature>
<feature type="compositionally biased region" description="Low complexity" evidence="2">
    <location>
        <begin position="79"/>
        <end position="100"/>
    </location>
</feature>
<feature type="compositionally biased region" description="Low complexity" evidence="2">
    <location>
        <begin position="986"/>
        <end position="1017"/>
    </location>
</feature>
<reference evidence="3" key="2">
    <citation type="submission" date="2011-03" db="EMBL/GenBank/DDBJ databases">
        <title>Comparative genomics and transcriptomics of Neospora caninum and Toxoplasma gondii.</title>
        <authorList>
            <person name="Reid A.J."/>
            <person name="Sohal A."/>
            <person name="Harris D."/>
            <person name="Quail M."/>
            <person name="Sanders M."/>
            <person name="Berriman M."/>
            <person name="Wastling J.M."/>
            <person name="Pain A."/>
        </authorList>
    </citation>
    <scope>NUCLEOTIDE SEQUENCE</scope>
    <source>
        <strain evidence="3">Liverpool</strain>
    </source>
</reference>
<feature type="compositionally biased region" description="Polar residues" evidence="2">
    <location>
        <begin position="1114"/>
        <end position="1132"/>
    </location>
</feature>
<sequence>MWSLLGFTEETPPAESPQTTGSPDPPTPAGHDVPPTPSATEKIGPVMASSAAPETKTDAPAETPLATPTSGGFWSLWGDSASSQPATAADAQALASSASPETGVSGDARSETPSSPDAPTDASGAGESGRDEKEKKKKKKEKVEGDEATEKKKKKEKVEEGDEATEKKKKKEKVEEGDEATEKKKKKEKVEEGDEATEKKKKKEKVEEGDEATEKKKKKDGSDGSPSKPVSSSDVDSFRARLEQLDQEKKAKKMEEKKKKEEEKRRREDEKQRMMAEKKKAEEEKQKRKEREREEKERKKKEKEAATRAELERLAEELKRTQELAEAVEKQNEERRHKKGRRSGGSSSGGSSSPDRLSQSRREVSEERRKAREEREKKRREEQAGLEELLQLTERELTDTARSLQDSIERQIREREELERLRQEQADREMEIRHLAQEAARALEAHQHAARAAGPPPPPAGATIKKQPPGGPPGGSAKGPSSAPTGLRERSFMLAMLKRDLVPSLPPPEPVEPARLPASAPGEVSGLKDLSGKKGKAQHGDEEVSTAKQKGAATLKKAGHAQAEAGFTQGTGKMLCPTLAKREDTAVSDEELEAQCIQQHVIFRGPAFRAFHELVRATKEIDRLKQEAEAAAKEKEEEIGTLKVRMESLLDRQTRTIEAQFERSSAIRHAVNILDLLYKATQFRKKTLVFSKMKRAAAAAGAQGTAAIGPAVRGRLGSSAKFTGTGLRMLCGVLQRHLRAAWVQWIRYVEAATKGEREASEGIRVVQDGMTAQAIMAFREIEQEADALKQYTSEEKRKLAEEARRLERWRRQLAAMHDAVIRLRENEPERQDSGVGEMKARAERSSMRQAYSRKLDLMEEKFQAPDVLTRLNALVHSEMRLLGLRASYRWSGLGGSGGSDHLRLDETPNIGLFRSVPPSFQTQNMQPGRRFMYRESSGSCSSEERLSSFLESKKTSDDGSSHYARDHHLRGRPRRRRPSPEDSGDDSTPATESDTSSVSSRSSGSTASSGSISNAGSHGTRSPSNSEKNGATGGRSPYREDLGEGRIKGHAREAGQAVKEETTRRSAGDGKRGERDEEREKPPGTATETHDSVPVAGKMDLQRMPSAVKAPRSGPSSTGEPASKAVSSTKGTSHACRIVKTKPKPPPPSSASGVTAGLGAQQRQIQTADSLEMSQDGSAGKNPSTLSTRSGEEPEGKGSPARSKIIFADVKDTHAATKAKSAIEAKMQMERDKKRTATIVVGSGPPNLVPKTLVNVTGSKPNPKQ</sequence>
<keyword evidence="1" id="KW-0175">Coiled coil</keyword>
<evidence type="ECO:0000313" key="3">
    <source>
        <dbReference type="EMBL" id="CBZ53182.1"/>
    </source>
</evidence>
<name>F0VHI8_NEOCL</name>
<evidence type="ECO:0000313" key="5">
    <source>
        <dbReference type="Proteomes" id="UP000007494"/>
    </source>
</evidence>
<dbReference type="Proteomes" id="UP000007494">
    <property type="component" value="Chromosome VIIb"/>
</dbReference>
<feature type="region of interest" description="Disordered" evidence="2">
    <location>
        <begin position="1"/>
        <end position="490"/>
    </location>
</feature>
<reference evidence="3" key="1">
    <citation type="submission" date="2011-02" db="EMBL/GenBank/DDBJ databases">
        <authorList>
            <person name="Aslett M."/>
        </authorList>
    </citation>
    <scope>NUCLEOTIDE SEQUENCE</scope>
    <source>
        <strain evidence="3">Liverpool</strain>
    </source>
</reference>
<feature type="compositionally biased region" description="Basic and acidic residues" evidence="2">
    <location>
        <begin position="1037"/>
        <end position="1082"/>
    </location>
</feature>